<accession>A0A8X8H185</accession>
<dbReference type="InterPro" id="IPR007392">
    <property type="entry name" value="GD_AH_second"/>
</dbReference>
<evidence type="ECO:0000313" key="5">
    <source>
        <dbReference type="Proteomes" id="UP000484076"/>
    </source>
</evidence>
<reference evidence="4" key="1">
    <citation type="submission" date="2020-05" db="EMBL/GenBank/DDBJ databases">
        <title>Fertoebacter nigrum gen. nov., sp. nov., a new member of the family Rhodobacteraceae.</title>
        <authorList>
            <person name="Szuroczki S."/>
            <person name="Abbaszade G."/>
            <person name="Buni D."/>
            <person name="Schumann P."/>
            <person name="Toth E."/>
        </authorList>
    </citation>
    <scope>NUCLEOTIDE SEQUENCE</scope>
    <source>
        <strain evidence="4">RG-N-1a</strain>
    </source>
</reference>
<dbReference type="EMBL" id="WHUT02000007">
    <property type="protein sequence ID" value="NUB45281.1"/>
    <property type="molecule type" value="Genomic_DNA"/>
</dbReference>
<dbReference type="RefSeq" id="WP_152826685.1">
    <property type="nucleotide sequence ID" value="NZ_WHUT02000007.1"/>
</dbReference>
<keyword evidence="5" id="KW-1185">Reference proteome</keyword>
<dbReference type="InterPro" id="IPR052172">
    <property type="entry name" value="UxaA_altronate/galactarate_dh"/>
</dbReference>
<dbReference type="AlphaFoldDB" id="A0A8X8H185"/>
<dbReference type="Pfam" id="PF04295">
    <property type="entry name" value="GD_AH_second"/>
    <property type="match status" value="1"/>
</dbReference>
<evidence type="ECO:0000256" key="2">
    <source>
        <dbReference type="ARBA" id="ARBA00023239"/>
    </source>
</evidence>
<dbReference type="Pfam" id="PF08666">
    <property type="entry name" value="SAF"/>
    <property type="match status" value="1"/>
</dbReference>
<dbReference type="InterPro" id="IPR013974">
    <property type="entry name" value="SAF"/>
</dbReference>
<evidence type="ECO:0000313" key="4">
    <source>
        <dbReference type="EMBL" id="NUB45281.1"/>
    </source>
</evidence>
<comment type="similarity">
    <text evidence="1">Belongs to the UxaA family.</text>
</comment>
<comment type="caution">
    <text evidence="4">The sequence shown here is derived from an EMBL/GenBank/DDBJ whole genome shotgun (WGS) entry which is preliminary data.</text>
</comment>
<dbReference type="InterPro" id="IPR048332">
    <property type="entry name" value="GD_AH_C"/>
</dbReference>
<protein>
    <submittedName>
        <fullName evidence="4">Altronate dehydratase</fullName>
    </submittedName>
</protein>
<evidence type="ECO:0000256" key="1">
    <source>
        <dbReference type="ARBA" id="ARBA00010986"/>
    </source>
</evidence>
<feature type="domain" description="SAF" evidence="3">
    <location>
        <begin position="21"/>
        <end position="90"/>
    </location>
</feature>
<dbReference type="Proteomes" id="UP000484076">
    <property type="component" value="Unassembled WGS sequence"/>
</dbReference>
<sequence length="513" mass="54499">MAPAPTLDSAKPAVIRLHPHDNVIIALQDLSAGTLLPQIGAPLLQAVPRGHKIACAPIVQGAQVIRYGQIIGVATLPVAAGDHVHVHNLGMGAHDQDYAFSSDLRPLPAIDGPRYFMGYPRDDGQVGTRNYLGILTSVNCSGSVARFIAEAVERQGWLADFPHVDGVVPIVHGSGCGMSGKDEGYATLFRTLQGYARNPNFGGILLVGLGCEVMQIPDLIGTGRMRGDGNFRYMTIQQTGGTRKTIERGVAVLREMAEVANRVQRQPAGLQHLMIGMQCGGSDGYSGITANPALGAASDLLVAHGGTTILSETSEIYGAEHLLTRRAVTPEVGAKIVERIRWWEDYTARNGGEMDNNPSPGNKKGGLTTILEKSLGAVAKGGTAPLTQVYKFAEPITERGFVFMDSPGYDPCSVTGQIASGANLIAFTTGRGSVSGYKPTPCIKLATNSEMYGRMSEDMDVNCGDIIDGVTIEAKAREIFELFIRVASGEQTKSEELGFGGAEFVPWQMGAVM</sequence>
<name>A0A8X8H185_9RHOB</name>
<gene>
    <name evidence="4" type="ORF">GEU84_012855</name>
</gene>
<dbReference type="InterPro" id="IPR044144">
    <property type="entry name" value="SAF_UxaA/GarD"/>
</dbReference>
<proteinExistence type="inferred from homology"/>
<dbReference type="GO" id="GO:0016829">
    <property type="term" value="F:lyase activity"/>
    <property type="evidence" value="ECO:0007669"/>
    <property type="project" value="UniProtKB-KW"/>
</dbReference>
<dbReference type="Pfam" id="PF20629">
    <property type="entry name" value="GD_AH_C"/>
    <property type="match status" value="1"/>
</dbReference>
<organism evidence="4 5">
    <name type="scientific">Fertoeibacter niger</name>
    <dbReference type="NCBI Taxonomy" id="2656921"/>
    <lineage>
        <taxon>Bacteria</taxon>
        <taxon>Pseudomonadati</taxon>
        <taxon>Pseudomonadota</taxon>
        <taxon>Alphaproteobacteria</taxon>
        <taxon>Rhodobacterales</taxon>
        <taxon>Paracoccaceae</taxon>
        <taxon>Fertoeibacter</taxon>
    </lineage>
</organism>
<dbReference type="CDD" id="cd11613">
    <property type="entry name" value="SAF_AH_GD"/>
    <property type="match status" value="1"/>
</dbReference>
<evidence type="ECO:0000259" key="3">
    <source>
        <dbReference type="SMART" id="SM00858"/>
    </source>
</evidence>
<dbReference type="GO" id="GO:0019698">
    <property type="term" value="P:D-galacturonate catabolic process"/>
    <property type="evidence" value="ECO:0007669"/>
    <property type="project" value="TreeGrafter"/>
</dbReference>
<dbReference type="SMART" id="SM00858">
    <property type="entry name" value="SAF"/>
    <property type="match status" value="1"/>
</dbReference>
<dbReference type="PANTHER" id="PTHR30536">
    <property type="entry name" value="ALTRONATE/GALACTARATE DEHYDRATASE"/>
    <property type="match status" value="1"/>
</dbReference>
<dbReference type="PANTHER" id="PTHR30536:SF5">
    <property type="entry name" value="ALTRONATE DEHYDRATASE"/>
    <property type="match status" value="1"/>
</dbReference>
<dbReference type="Gene3D" id="2.30.130.110">
    <property type="match status" value="1"/>
</dbReference>
<keyword evidence="2" id="KW-0456">Lyase</keyword>